<dbReference type="STRING" id="323848.Nmul_A1914"/>
<evidence type="ECO:0000256" key="2">
    <source>
        <dbReference type="ARBA" id="ARBA00022694"/>
    </source>
</evidence>
<dbReference type="KEGG" id="nmu:Nmul_A1914"/>
<dbReference type="Gene3D" id="3.30.70.580">
    <property type="entry name" value="Pseudouridine synthase I, catalytic domain, N-terminal subdomain"/>
    <property type="match status" value="1"/>
</dbReference>
<feature type="active site" description="Nucleophile" evidence="4">
    <location>
        <position position="107"/>
    </location>
</feature>
<comment type="function">
    <text evidence="4">Formation of pseudouridine at positions 38, 39 and 40 in the anticodon stem and loop of transfer RNAs.</text>
</comment>
<dbReference type="Proteomes" id="UP000002718">
    <property type="component" value="Chromosome"/>
</dbReference>
<comment type="caution">
    <text evidence="4">Lacks conserved residue(s) required for the propagation of feature annotation.</text>
</comment>
<keyword evidence="8" id="KW-1185">Reference proteome</keyword>
<keyword evidence="2 4" id="KW-0819">tRNA processing</keyword>
<evidence type="ECO:0000259" key="6">
    <source>
        <dbReference type="Pfam" id="PF01416"/>
    </source>
</evidence>
<dbReference type="InterPro" id="IPR020097">
    <property type="entry name" value="PsdUridine_synth_TruA_a/b_dom"/>
</dbReference>
<dbReference type="InterPro" id="IPR020103">
    <property type="entry name" value="PsdUridine_synth_cat_dom_sf"/>
</dbReference>
<keyword evidence="7" id="KW-0456">Lyase</keyword>
<dbReference type="InterPro" id="IPR001406">
    <property type="entry name" value="PsdUridine_synth_TruA"/>
</dbReference>
<sequence>MACAKAVGNDGLPNQRPMSRWRASAYTSLLPFPEKCLKIPWTCRYKYHQNHDGSFTVRIAMVLEYDGSNFCGWQSQPGGNTVQDAVEAALSEIAGEAIRVVTAGRTDAGVHAIYQVLHFDTRAERPMNAWVRGANALLPSGIALLWASPTADDFHARYCALERCYLYLLLNHPVRPGLHQHRVGWYHHPLRLESMQMGAQMLVGEHDFSAFRAAACQAKSPVRTLTKLEVTRVGNMVAFELRANAFLHHMVRNIVGCLVYVGKGKFRPDWIGKLLENGKRSEAAPTFSASGLYLAGVAYDARWKLPPFVEPPLTAIVPGTNRPAILTSWATSGGNPVAGATPEVRDICRFE</sequence>
<organism evidence="7 8">
    <name type="scientific">Nitrosospira multiformis (strain ATCC 25196 / NCIMB 11849 / C 71)</name>
    <dbReference type="NCBI Taxonomy" id="323848"/>
    <lineage>
        <taxon>Bacteria</taxon>
        <taxon>Pseudomonadati</taxon>
        <taxon>Pseudomonadota</taxon>
        <taxon>Betaproteobacteria</taxon>
        <taxon>Nitrosomonadales</taxon>
        <taxon>Nitrosomonadaceae</taxon>
        <taxon>Nitrosospira</taxon>
    </lineage>
</organism>
<dbReference type="InterPro" id="IPR020095">
    <property type="entry name" value="PsdUridine_synth_TruA_C"/>
</dbReference>
<dbReference type="Gene3D" id="3.30.70.660">
    <property type="entry name" value="Pseudouridine synthase I, catalytic domain, C-terminal subdomain"/>
    <property type="match status" value="1"/>
</dbReference>
<dbReference type="Pfam" id="PF01416">
    <property type="entry name" value="PseudoU_synth_1"/>
    <property type="match status" value="2"/>
</dbReference>
<comment type="catalytic activity">
    <reaction evidence="4 5">
        <text>uridine(38/39/40) in tRNA = pseudouridine(38/39/40) in tRNA</text>
        <dbReference type="Rhea" id="RHEA:22376"/>
        <dbReference type="Rhea" id="RHEA-COMP:10085"/>
        <dbReference type="Rhea" id="RHEA-COMP:10087"/>
        <dbReference type="ChEBI" id="CHEBI:65314"/>
        <dbReference type="ChEBI" id="CHEBI:65315"/>
        <dbReference type="EC" id="5.4.99.12"/>
    </reaction>
</comment>
<dbReference type="GO" id="GO:0003723">
    <property type="term" value="F:RNA binding"/>
    <property type="evidence" value="ECO:0007669"/>
    <property type="project" value="InterPro"/>
</dbReference>
<evidence type="ECO:0000256" key="3">
    <source>
        <dbReference type="ARBA" id="ARBA00023235"/>
    </source>
</evidence>
<dbReference type="GO" id="GO:0031119">
    <property type="term" value="P:tRNA pseudouridine synthesis"/>
    <property type="evidence" value="ECO:0007669"/>
    <property type="project" value="UniProtKB-UniRule"/>
</dbReference>
<dbReference type="PANTHER" id="PTHR11142:SF0">
    <property type="entry name" value="TRNA PSEUDOURIDINE SYNTHASE-LIKE 1"/>
    <property type="match status" value="1"/>
</dbReference>
<dbReference type="HAMAP" id="MF_00171">
    <property type="entry name" value="TruA"/>
    <property type="match status" value="1"/>
</dbReference>
<evidence type="ECO:0000256" key="1">
    <source>
        <dbReference type="ARBA" id="ARBA00009375"/>
    </source>
</evidence>
<dbReference type="CDD" id="cd02570">
    <property type="entry name" value="PseudoU_synth_EcTruA"/>
    <property type="match status" value="1"/>
</dbReference>
<dbReference type="GO" id="GO:0016829">
    <property type="term" value="F:lyase activity"/>
    <property type="evidence" value="ECO:0007669"/>
    <property type="project" value="UniProtKB-KW"/>
</dbReference>
<proteinExistence type="inferred from homology"/>
<keyword evidence="3 4" id="KW-0413">Isomerase</keyword>
<dbReference type="EC" id="5.4.99.12" evidence="4"/>
<evidence type="ECO:0000256" key="5">
    <source>
        <dbReference type="RuleBase" id="RU003792"/>
    </source>
</evidence>
<evidence type="ECO:0000313" key="7">
    <source>
        <dbReference type="EMBL" id="ABB75209.1"/>
    </source>
</evidence>
<reference evidence="7 8" key="2">
    <citation type="journal article" date="2008" name="Appl. Environ. Microbiol.">
        <title>Complete genome sequence of Nitrosospira multiformis, an ammonia-oxidizing bacterium from the soil environment.</title>
        <authorList>
            <person name="Norton J.M."/>
            <person name="Klotz M.G."/>
            <person name="Stein L.Y."/>
            <person name="Arp D.J."/>
            <person name="Bottomley P.J."/>
            <person name="Chain P.S."/>
            <person name="Hauser L.J."/>
            <person name="Land M.L."/>
            <person name="Larimer F.W."/>
            <person name="Shin M.W."/>
            <person name="Starkenburg S.R."/>
        </authorList>
    </citation>
    <scope>NUCLEOTIDE SEQUENCE [LARGE SCALE GENOMIC DNA]</scope>
    <source>
        <strain evidence="8">ATCC 25196 / NCIMB 11849 / C 71</strain>
    </source>
</reference>
<dbReference type="InterPro" id="IPR020094">
    <property type="entry name" value="TruA/RsuA/RluB/E/F_N"/>
</dbReference>
<feature type="binding site" evidence="4">
    <location>
        <position position="165"/>
    </location>
    <ligand>
        <name>substrate</name>
    </ligand>
</feature>
<dbReference type="AlphaFoldDB" id="Q2Y7R2"/>
<gene>
    <name evidence="4" type="primary">truA</name>
    <name evidence="7" type="ordered locus">Nmul_A1914</name>
</gene>
<dbReference type="PANTHER" id="PTHR11142">
    <property type="entry name" value="PSEUDOURIDYLATE SYNTHASE"/>
    <property type="match status" value="1"/>
</dbReference>
<comment type="subunit">
    <text evidence="4">Homodimer.</text>
</comment>
<dbReference type="FunFam" id="3.30.70.580:FF:000001">
    <property type="entry name" value="tRNA pseudouridine synthase A"/>
    <property type="match status" value="1"/>
</dbReference>
<feature type="domain" description="Pseudouridine synthase I TruA alpha/beta" evidence="6">
    <location>
        <begin position="64"/>
        <end position="158"/>
    </location>
</feature>
<evidence type="ECO:0000256" key="4">
    <source>
        <dbReference type="HAMAP-Rule" id="MF_00171"/>
    </source>
</evidence>
<accession>Q2Y7R2</accession>
<dbReference type="GO" id="GO:0160147">
    <property type="term" value="F:tRNA pseudouridine(38-40) synthase activity"/>
    <property type="evidence" value="ECO:0007669"/>
    <property type="project" value="UniProtKB-EC"/>
</dbReference>
<name>Q2Y7R2_NITMU</name>
<dbReference type="SUPFAM" id="SSF55120">
    <property type="entry name" value="Pseudouridine synthase"/>
    <property type="match status" value="1"/>
</dbReference>
<protein>
    <recommendedName>
        <fullName evidence="4">tRNA pseudouridine synthase A</fullName>
        <ecNumber evidence="4">5.4.99.12</ecNumber>
    </recommendedName>
    <alternativeName>
        <fullName evidence="4">tRNA pseudouridine(38-40) synthase</fullName>
    </alternativeName>
    <alternativeName>
        <fullName evidence="4">tRNA pseudouridylate synthase I</fullName>
    </alternativeName>
    <alternativeName>
        <fullName evidence="4">tRNA-uridine isomerase I</fullName>
    </alternativeName>
</protein>
<dbReference type="EMBL" id="CP000103">
    <property type="protein sequence ID" value="ABB75209.1"/>
    <property type="molecule type" value="Genomic_DNA"/>
</dbReference>
<reference evidence="8" key="1">
    <citation type="submission" date="2005-08" db="EMBL/GenBank/DDBJ databases">
        <title>Complete sequence of chromosome 1 of Nitrosospira multiformis ATCC 25196.</title>
        <authorList>
            <person name="Copeland A."/>
            <person name="Lucas S."/>
            <person name="Lapidus A."/>
            <person name="Barry K."/>
            <person name="Detter J.C."/>
            <person name="Glavina T."/>
            <person name="Hammon N."/>
            <person name="Israni S."/>
            <person name="Pitluck S."/>
            <person name="Chain P."/>
            <person name="Malfatti S."/>
            <person name="Shin M."/>
            <person name="Vergez L."/>
            <person name="Schmutz J."/>
            <person name="Larimer F."/>
            <person name="Land M."/>
            <person name="Hauser L."/>
            <person name="Kyrpides N."/>
            <person name="Lykidis A."/>
            <person name="Richardson P."/>
        </authorList>
    </citation>
    <scope>NUCLEOTIDE SEQUENCE [LARGE SCALE GENOMIC DNA]</scope>
    <source>
        <strain evidence="8">ATCC 25196 / NCIMB 11849 / C 71</strain>
    </source>
</reference>
<dbReference type="HOGENOM" id="CLU_014673_0_2_4"/>
<dbReference type="eggNOG" id="COG0101">
    <property type="taxonomic scope" value="Bacteria"/>
</dbReference>
<evidence type="ECO:0000313" key="8">
    <source>
        <dbReference type="Proteomes" id="UP000002718"/>
    </source>
</evidence>
<dbReference type="NCBIfam" id="TIGR00071">
    <property type="entry name" value="hisT_truA"/>
    <property type="match status" value="1"/>
</dbReference>
<feature type="domain" description="Pseudouridine synthase I TruA alpha/beta" evidence="6">
    <location>
        <begin position="199"/>
        <end position="300"/>
    </location>
</feature>
<comment type="similarity">
    <text evidence="1 4 5">Belongs to the tRNA pseudouridine synthase TruA family.</text>
</comment>